<evidence type="ECO:0000313" key="3">
    <source>
        <dbReference type="EMBL" id="MDB1122769.1"/>
    </source>
</evidence>
<dbReference type="PANTHER" id="PTHR38687">
    <property type="entry name" value="CELL DIVISION PROTEIN DEDD-RELATED"/>
    <property type="match status" value="1"/>
</dbReference>
<evidence type="ECO:0000256" key="1">
    <source>
        <dbReference type="SAM" id="MobiDB-lite"/>
    </source>
</evidence>
<reference evidence="3 4" key="1">
    <citation type="submission" date="2023-01" db="EMBL/GenBank/DDBJ databases">
        <title>Vibrio sp. KJ40-1 sp.nov, isolated from marine algae.</title>
        <authorList>
            <person name="Butt M."/>
            <person name="Kim J.M.J."/>
            <person name="Jeon C.O.C."/>
        </authorList>
    </citation>
    <scope>NUCLEOTIDE SEQUENCE [LARGE SCALE GENOMIC DNA]</scope>
    <source>
        <strain evidence="3 4">KJ40-1</strain>
    </source>
</reference>
<evidence type="ECO:0000259" key="2">
    <source>
        <dbReference type="PROSITE" id="PS51724"/>
    </source>
</evidence>
<dbReference type="InterPro" id="IPR007730">
    <property type="entry name" value="SPOR-like_dom"/>
</dbReference>
<name>A0ABT4YMJ0_9VIBR</name>
<evidence type="ECO:0000313" key="4">
    <source>
        <dbReference type="Proteomes" id="UP001210678"/>
    </source>
</evidence>
<feature type="region of interest" description="Disordered" evidence="1">
    <location>
        <begin position="52"/>
        <end position="77"/>
    </location>
</feature>
<dbReference type="PROSITE" id="PS51724">
    <property type="entry name" value="SPOR"/>
    <property type="match status" value="1"/>
</dbReference>
<protein>
    <submittedName>
        <fullName evidence="3">SPOR domain-containing protein</fullName>
    </submittedName>
</protein>
<gene>
    <name evidence="3" type="ORF">PGX00_03270</name>
</gene>
<comment type="caution">
    <text evidence="3">The sequence shown here is derived from an EMBL/GenBank/DDBJ whole genome shotgun (WGS) entry which is preliminary data.</text>
</comment>
<sequence>MANRDYVRRGQGSRKNTKRKKAPSKKPWKMGFLAVLLLGGFGYGLTILNNDPEPPVTPEVKPTTKPQTTKNKASLPELPEEEWDYVKSLPNKEIEIEAKEQVISAVPYIMQCGAFKSLSQAESRKVNIAFQGISSKIRKKEGSSWYKVVLGPYKLKRDAEKDKHTLQRAKIEPCAIWKEEQ</sequence>
<dbReference type="InterPro" id="IPR052521">
    <property type="entry name" value="Cell_div_SPOR-domain"/>
</dbReference>
<accession>A0ABT4YMJ0</accession>
<keyword evidence="4" id="KW-1185">Reference proteome</keyword>
<feature type="region of interest" description="Disordered" evidence="1">
    <location>
        <begin position="1"/>
        <end position="25"/>
    </location>
</feature>
<dbReference type="Proteomes" id="UP001210678">
    <property type="component" value="Unassembled WGS sequence"/>
</dbReference>
<dbReference type="Pfam" id="PF05036">
    <property type="entry name" value="SPOR"/>
    <property type="match status" value="1"/>
</dbReference>
<dbReference type="Gene3D" id="3.30.70.1070">
    <property type="entry name" value="Sporulation related repeat"/>
    <property type="match status" value="1"/>
</dbReference>
<feature type="domain" description="SPOR" evidence="2">
    <location>
        <begin position="102"/>
        <end position="180"/>
    </location>
</feature>
<proteinExistence type="predicted"/>
<organism evidence="3 4">
    <name type="scientific">Vibrio algarum</name>
    <dbReference type="NCBI Taxonomy" id="3020714"/>
    <lineage>
        <taxon>Bacteria</taxon>
        <taxon>Pseudomonadati</taxon>
        <taxon>Pseudomonadota</taxon>
        <taxon>Gammaproteobacteria</taxon>
        <taxon>Vibrionales</taxon>
        <taxon>Vibrionaceae</taxon>
        <taxon>Vibrio</taxon>
    </lineage>
</organism>
<feature type="compositionally biased region" description="Low complexity" evidence="1">
    <location>
        <begin position="58"/>
        <end position="70"/>
    </location>
</feature>
<dbReference type="RefSeq" id="WP_272132743.1">
    <property type="nucleotide sequence ID" value="NZ_JAQLOI010000001.1"/>
</dbReference>
<feature type="compositionally biased region" description="Basic residues" evidence="1">
    <location>
        <begin position="11"/>
        <end position="25"/>
    </location>
</feature>
<dbReference type="EMBL" id="JAQLOI010000001">
    <property type="protein sequence ID" value="MDB1122769.1"/>
    <property type="molecule type" value="Genomic_DNA"/>
</dbReference>
<dbReference type="PANTHER" id="PTHR38687:SF2">
    <property type="entry name" value="CELL DIVISION PROTEIN FTSN"/>
    <property type="match status" value="1"/>
</dbReference>
<dbReference type="InterPro" id="IPR036680">
    <property type="entry name" value="SPOR-like_sf"/>
</dbReference>
<dbReference type="SUPFAM" id="SSF110997">
    <property type="entry name" value="Sporulation related repeat"/>
    <property type="match status" value="1"/>
</dbReference>